<proteinExistence type="predicted"/>
<dbReference type="Gene3D" id="3.30.2030.10">
    <property type="entry name" value="YwmB-like"/>
    <property type="match status" value="1"/>
</dbReference>
<name>A0A410MFA2_9BACI</name>
<dbReference type="SUPFAM" id="SSF143842">
    <property type="entry name" value="YwmB-like"/>
    <property type="match status" value="1"/>
</dbReference>
<sequence length="236" mass="26693">MKSMFAGIIALLIIGTGAYPQEMTEIQEVIMEFSSFAADKQLDVNEWTITMKEKTTPEEAERIKADMTMLFERPIIQKEIMTNATKYTITDSQKNKNFVETYILIYPTNKKSSTEMVYTVQGQGKPSLSKHDTKIVNEVKSRFFSKNVTIFSCLKATYSGIMNDVLVYEKFEQAFNITTINEIDDENGWTSRSGYTNQWGNTLPVGDQTVNVQFATRTLGGETTITIGTPIITAEY</sequence>
<dbReference type="Pfam" id="PF08680">
    <property type="entry name" value="DUF1779"/>
    <property type="match status" value="1"/>
</dbReference>
<reference evidence="1 2" key="1">
    <citation type="submission" date="2018-01" db="EMBL/GenBank/DDBJ databases">
        <title>The whole genome sequencing and assembly of Halobacillus litoralis ERB031 strain.</title>
        <authorList>
            <person name="Lee S.-J."/>
            <person name="Park M.-K."/>
            <person name="Kim J.-Y."/>
            <person name="Lee Y.-J."/>
            <person name="Yi H."/>
            <person name="Bahn Y.-S."/>
            <person name="Kim J.F."/>
            <person name="Lee D.-W."/>
        </authorList>
    </citation>
    <scope>NUCLEOTIDE SEQUENCE [LARGE SCALE GENOMIC DNA]</scope>
    <source>
        <strain evidence="1 2">ERB 031</strain>
    </source>
</reference>
<protein>
    <recommendedName>
        <fullName evidence="3">TATA-box binding</fullName>
    </recommendedName>
</protein>
<evidence type="ECO:0000313" key="2">
    <source>
        <dbReference type="Proteomes" id="UP000287756"/>
    </source>
</evidence>
<dbReference type="Proteomes" id="UP000287756">
    <property type="component" value="Chromosome"/>
</dbReference>
<organism evidence="1 2">
    <name type="scientific">Halobacillus litoralis</name>
    <dbReference type="NCBI Taxonomy" id="45668"/>
    <lineage>
        <taxon>Bacteria</taxon>
        <taxon>Bacillati</taxon>
        <taxon>Bacillota</taxon>
        <taxon>Bacilli</taxon>
        <taxon>Bacillales</taxon>
        <taxon>Bacillaceae</taxon>
        <taxon>Halobacillus</taxon>
    </lineage>
</organism>
<dbReference type="RefSeq" id="WP_128525593.1">
    <property type="nucleotide sequence ID" value="NZ_CANLVY010000001.1"/>
</dbReference>
<dbReference type="InterPro" id="IPR036209">
    <property type="entry name" value="YwmB-like_sf"/>
</dbReference>
<evidence type="ECO:0000313" key="1">
    <source>
        <dbReference type="EMBL" id="QAS53316.1"/>
    </source>
</evidence>
<accession>A0A410MFA2</accession>
<dbReference type="OrthoDB" id="2962597at2"/>
<dbReference type="EMBL" id="CP026118">
    <property type="protein sequence ID" value="QAS53316.1"/>
    <property type="molecule type" value="Genomic_DNA"/>
</dbReference>
<gene>
    <name evidence="1" type="ORF">HLI_14510</name>
</gene>
<dbReference type="KEGG" id="hli:HLI_14510"/>
<dbReference type="InterPro" id="IPR014794">
    <property type="entry name" value="DUF1779"/>
</dbReference>
<evidence type="ECO:0008006" key="3">
    <source>
        <dbReference type="Google" id="ProtNLM"/>
    </source>
</evidence>
<dbReference type="AlphaFoldDB" id="A0A410MFA2"/>
<dbReference type="Gene3D" id="3.30.360.40">
    <property type="entry name" value="YwmB-like"/>
    <property type="match status" value="1"/>
</dbReference>